<sequence length="152" mass="17139">MTMNDQQFVDVERQLREELTELIARQRGLDRSNRLYLSCREEGLRLIGEYRHRSPFIPVTKIEDVLVRVAENERARRTVQEELAAIRAAAAAQAQAPSEPAADPTVIRLVVRDELTSRAFPITLPVKQVENRWNWAPVGDAPASVQAGGSRP</sequence>
<reference evidence="1 2" key="1">
    <citation type="submission" date="2020-01" db="EMBL/GenBank/DDBJ databases">
        <title>Microvirga sp. nov., an arsenate reduction bacterium isolated from Tibet hotspring sediments.</title>
        <authorList>
            <person name="Yuan C.-G."/>
        </authorList>
    </citation>
    <scope>NUCLEOTIDE SEQUENCE [LARGE SCALE GENOMIC DNA]</scope>
    <source>
        <strain evidence="1 2">SYSU G3D203</strain>
    </source>
</reference>
<evidence type="ECO:0000313" key="1">
    <source>
        <dbReference type="EMBL" id="NBJ23802.1"/>
    </source>
</evidence>
<accession>A0ABW9YTV5</accession>
<dbReference type="RefSeq" id="WP_161721024.1">
    <property type="nucleotide sequence ID" value="NZ_JAAAXI010000001.1"/>
</dbReference>
<keyword evidence="2" id="KW-1185">Reference proteome</keyword>
<proteinExistence type="predicted"/>
<gene>
    <name evidence="1" type="ORF">GR303_05465</name>
</gene>
<comment type="caution">
    <text evidence="1">The sequence shown here is derived from an EMBL/GenBank/DDBJ whole genome shotgun (WGS) entry which is preliminary data.</text>
</comment>
<dbReference type="EMBL" id="JAAAXJ010000002">
    <property type="protein sequence ID" value="NBJ23802.1"/>
    <property type="molecule type" value="Genomic_DNA"/>
</dbReference>
<name>A0ABW9YTV5_9HYPH</name>
<protein>
    <submittedName>
        <fullName evidence="1">Uncharacterized protein</fullName>
    </submittedName>
</protein>
<organism evidence="1 2">
    <name type="scientific">Microvirga arsenatis</name>
    <dbReference type="NCBI Taxonomy" id="2692265"/>
    <lineage>
        <taxon>Bacteria</taxon>
        <taxon>Pseudomonadati</taxon>
        <taxon>Pseudomonadota</taxon>
        <taxon>Alphaproteobacteria</taxon>
        <taxon>Hyphomicrobiales</taxon>
        <taxon>Methylobacteriaceae</taxon>
        <taxon>Microvirga</taxon>
    </lineage>
</organism>
<dbReference type="Proteomes" id="UP000818323">
    <property type="component" value="Unassembled WGS sequence"/>
</dbReference>
<evidence type="ECO:0000313" key="2">
    <source>
        <dbReference type="Proteomes" id="UP000818323"/>
    </source>
</evidence>